<protein>
    <submittedName>
        <fullName evidence="2">Uncharacterized protein</fullName>
    </submittedName>
</protein>
<gene>
    <name evidence="2" type="ORF">H8S57_10215</name>
</gene>
<accession>A0A8J6J789</accession>
<comment type="caution">
    <text evidence="2">The sequence shown here is derived from an EMBL/GenBank/DDBJ whole genome shotgun (WGS) entry which is preliminary data.</text>
</comment>
<evidence type="ECO:0000256" key="1">
    <source>
        <dbReference type="SAM" id="MobiDB-lite"/>
    </source>
</evidence>
<dbReference type="EMBL" id="JACOPP010000013">
    <property type="protein sequence ID" value="MBC5734096.1"/>
    <property type="molecule type" value="Genomic_DNA"/>
</dbReference>
<dbReference type="AlphaFoldDB" id="A0A8J6J789"/>
<evidence type="ECO:0000313" key="3">
    <source>
        <dbReference type="Proteomes" id="UP000661435"/>
    </source>
</evidence>
<dbReference type="Proteomes" id="UP000661435">
    <property type="component" value="Unassembled WGS sequence"/>
</dbReference>
<name>A0A8J6J789_9FIRM</name>
<sequence>MIDFLERLLAAQRRAEDGEKEPLLLPADPAWAAPAEEEKTGGAGRPEAGGETEEGAQAAERCGVWEEFGAAGRKDAPYGRRAAAAPASGGGKGQAGAAARGREEGASAPKTSAGAARPRETAAGRSHDAGAWLEEQVRRSAAAAGSIGTGPGRIAVVERQTEESAAGVTAAELDRVLERDARRYDAGFRLF</sequence>
<proteinExistence type="predicted"/>
<dbReference type="RefSeq" id="WP_186907986.1">
    <property type="nucleotide sequence ID" value="NZ_JACOPP010000013.1"/>
</dbReference>
<feature type="compositionally biased region" description="Low complexity" evidence="1">
    <location>
        <begin position="23"/>
        <end position="34"/>
    </location>
</feature>
<keyword evidence="3" id="KW-1185">Reference proteome</keyword>
<feature type="region of interest" description="Disordered" evidence="1">
    <location>
        <begin position="14"/>
        <end position="132"/>
    </location>
</feature>
<evidence type="ECO:0000313" key="2">
    <source>
        <dbReference type="EMBL" id="MBC5734096.1"/>
    </source>
</evidence>
<organism evidence="2 3">
    <name type="scientific">Lawsonibacter hominis</name>
    <dbReference type="NCBI Taxonomy" id="2763053"/>
    <lineage>
        <taxon>Bacteria</taxon>
        <taxon>Bacillati</taxon>
        <taxon>Bacillota</taxon>
        <taxon>Clostridia</taxon>
        <taxon>Eubacteriales</taxon>
        <taxon>Oscillospiraceae</taxon>
        <taxon>Lawsonibacter</taxon>
    </lineage>
</organism>
<reference evidence="2" key="1">
    <citation type="submission" date="2020-08" db="EMBL/GenBank/DDBJ databases">
        <title>Genome public.</title>
        <authorList>
            <person name="Liu C."/>
            <person name="Sun Q."/>
        </authorList>
    </citation>
    <scope>NUCLEOTIDE SEQUENCE</scope>
    <source>
        <strain evidence="2">NSJ-51</strain>
    </source>
</reference>
<feature type="compositionally biased region" description="Basic and acidic residues" evidence="1">
    <location>
        <begin position="117"/>
        <end position="128"/>
    </location>
</feature>